<dbReference type="Proteomes" id="UP000474175">
    <property type="component" value="Unassembled WGS sequence"/>
</dbReference>
<accession>A0A6L9L867</accession>
<feature type="region of interest" description="Disordered" evidence="1">
    <location>
        <begin position="1"/>
        <end position="23"/>
    </location>
</feature>
<comment type="caution">
    <text evidence="2">The sequence shown here is derived from an EMBL/GenBank/DDBJ whole genome shotgun (WGS) entry which is preliminary data.</text>
</comment>
<dbReference type="AlphaFoldDB" id="A0A6L9L867"/>
<dbReference type="EMBL" id="JAAFZH010000008">
    <property type="protein sequence ID" value="NDU96754.1"/>
    <property type="molecule type" value="Genomic_DNA"/>
</dbReference>
<proteinExistence type="predicted"/>
<sequence length="274" mass="31024">MLISHNGTMQEATLTPSPYTPRNRTMPMDGINNLVLTIRQTYCFQQVNPDATGKALDANNNLVTVNAWVPARWEEVCNNFILVAKQHWDNRFCLRIPASFQGYNYSHNQNEYRPCIHCRYDAVRVNTPQSGSINVQVVDVPTGSRFRAHARLWTSQDTTLKTNFTGNQQITVVHEVGHNLGSDHVNGAGNGLPNYGGVGTYNSRNIMGGGMVFEGWNAYSWQKAMEHMTRVSFAQWEGFLGTTLTPVWVRRLSFMENMFYRMGEAQMYATPFPA</sequence>
<protein>
    <submittedName>
        <fullName evidence="2">Uncharacterized protein</fullName>
    </submittedName>
</protein>
<reference evidence="2 3" key="1">
    <citation type="submission" date="2020-02" db="EMBL/GenBank/DDBJ databases">
        <title>Draft genome sequence of two Spirosoma agri KCTC 52727 and Spirosoma terrae KCTC 52035.</title>
        <authorList>
            <person name="Rojas J."/>
            <person name="Ambika Manirajan B."/>
            <person name="Suarez C."/>
            <person name="Ratering S."/>
            <person name="Schnell S."/>
        </authorList>
    </citation>
    <scope>NUCLEOTIDE SEQUENCE [LARGE SCALE GENOMIC DNA]</scope>
    <source>
        <strain evidence="2 3">KCTC 52035</strain>
    </source>
</reference>
<keyword evidence="3" id="KW-1185">Reference proteome</keyword>
<evidence type="ECO:0000313" key="3">
    <source>
        <dbReference type="Proteomes" id="UP000474175"/>
    </source>
</evidence>
<dbReference type="SUPFAM" id="SSF55486">
    <property type="entry name" value="Metalloproteases ('zincins'), catalytic domain"/>
    <property type="match status" value="1"/>
</dbReference>
<gene>
    <name evidence="2" type="ORF">GK108_17865</name>
</gene>
<evidence type="ECO:0000313" key="2">
    <source>
        <dbReference type="EMBL" id="NDU96754.1"/>
    </source>
</evidence>
<evidence type="ECO:0000256" key="1">
    <source>
        <dbReference type="SAM" id="MobiDB-lite"/>
    </source>
</evidence>
<organism evidence="2 3">
    <name type="scientific">Spirosoma terrae</name>
    <dbReference type="NCBI Taxonomy" id="1968276"/>
    <lineage>
        <taxon>Bacteria</taxon>
        <taxon>Pseudomonadati</taxon>
        <taxon>Bacteroidota</taxon>
        <taxon>Cytophagia</taxon>
        <taxon>Cytophagales</taxon>
        <taxon>Cytophagaceae</taxon>
        <taxon>Spirosoma</taxon>
    </lineage>
</organism>
<name>A0A6L9L867_9BACT</name>
<dbReference type="RefSeq" id="WP_163951533.1">
    <property type="nucleotide sequence ID" value="NZ_JAAFZH010000008.1"/>
</dbReference>